<dbReference type="SUPFAM" id="SSF54060">
    <property type="entry name" value="His-Me finger endonucleases"/>
    <property type="match status" value="1"/>
</dbReference>
<dbReference type="Proteomes" id="UP000203313">
    <property type="component" value="Segment"/>
</dbReference>
<dbReference type="Gene3D" id="3.90.75.20">
    <property type="match status" value="1"/>
</dbReference>
<proteinExistence type="predicted"/>
<protein>
    <recommendedName>
        <fullName evidence="1">HNH nuclease domain-containing protein</fullName>
    </recommendedName>
</protein>
<keyword evidence="3" id="KW-1185">Reference proteome</keyword>
<dbReference type="EMBL" id="KX017520">
    <property type="protein sequence ID" value="ANH50855.1"/>
    <property type="molecule type" value="Genomic_DNA"/>
</dbReference>
<organism evidence="2 3">
    <name type="scientific">Salmonella phage 64795_sal3</name>
    <dbReference type="NCBI Taxonomy" id="1813769"/>
    <lineage>
        <taxon>Viruses</taxon>
        <taxon>Duplodnaviria</taxon>
        <taxon>Heunggongvirae</taxon>
        <taxon>Uroviricota</taxon>
        <taxon>Caudoviricetes</taxon>
        <taxon>Saltrevirus</taxon>
        <taxon>Saltrevirus sv64795sal3</taxon>
    </lineage>
</organism>
<dbReference type="RefSeq" id="YP_009322218.1">
    <property type="nucleotide sequence ID" value="NC_031918.1"/>
</dbReference>
<name>A0A173GCC0_9CAUD</name>
<dbReference type="InterPro" id="IPR044925">
    <property type="entry name" value="His-Me_finger_sf"/>
</dbReference>
<dbReference type="GeneID" id="30310397"/>
<accession>A0A173GCC0</accession>
<evidence type="ECO:0000313" key="2">
    <source>
        <dbReference type="EMBL" id="ANH50855.1"/>
    </source>
</evidence>
<sequence>MMKVCWSAHSAALSMPIALNTMMGGMRNAMNVMRGQKRASTKHVLRESGTPEGGLFIVRLITRISIMKCDLNHEIVLSLIDYNPDSGQFTRKNGKQCGTKTTKGYIHVRLLGKKRLAHRLAWFYVYGEWPEHEIDHINGVKDDNRICNLRKATRQQNEWNKPQPGTNTSGVKGVWFSSSRGKWRADCMRKTLGYFNTKQDAINALIKYRSENQGEFKNHGHIYTAEDFNQAAEERDYVL</sequence>
<dbReference type="Pfam" id="PF13392">
    <property type="entry name" value="HNH_3"/>
    <property type="match status" value="1"/>
</dbReference>
<dbReference type="InterPro" id="IPR003615">
    <property type="entry name" value="HNH_nuc"/>
</dbReference>
<feature type="domain" description="HNH nuclease" evidence="1">
    <location>
        <begin position="115"/>
        <end position="158"/>
    </location>
</feature>
<reference evidence="2 3" key="1">
    <citation type="submission" date="2016-04" db="EMBL/GenBank/DDBJ databases">
        <title>Complete Genome Sequences of three Siphoviridae Bacteriophages infecting Salmonella enterica enterica subsp. Enteridis.</title>
        <authorList>
            <person name="Paradiso R."/>
            <person name="Lombardi S."/>
            <person name="Iodice M.G."/>
            <person name="Riccardi M.G."/>
            <person name="Orsini M."/>
            <person name="Bolletti Censi S."/>
            <person name="Galiero G."/>
            <person name="Borriello G."/>
        </authorList>
    </citation>
    <scope>NUCLEOTIDE SEQUENCE [LARGE SCALE GENOMIC DNA]</scope>
</reference>
<evidence type="ECO:0000259" key="1">
    <source>
        <dbReference type="Pfam" id="PF13392"/>
    </source>
</evidence>
<dbReference type="KEGG" id="vg:30310397"/>
<dbReference type="OrthoDB" id="21336at10239"/>
<evidence type="ECO:0000313" key="3">
    <source>
        <dbReference type="Proteomes" id="UP000203313"/>
    </source>
</evidence>